<dbReference type="AlphaFoldDB" id="A0AAQ3NAQ2"/>
<dbReference type="Gene3D" id="1.10.340.70">
    <property type="match status" value="1"/>
</dbReference>
<dbReference type="Pfam" id="PF17919">
    <property type="entry name" value="RT_RNaseH_2"/>
    <property type="match status" value="1"/>
</dbReference>
<dbReference type="PANTHER" id="PTHR37984:SF5">
    <property type="entry name" value="PROTEIN NYNRIN-LIKE"/>
    <property type="match status" value="1"/>
</dbReference>
<evidence type="ECO:0000313" key="5">
    <source>
        <dbReference type="EMBL" id="WVZ05361.1"/>
    </source>
</evidence>
<dbReference type="InterPro" id="IPR036397">
    <property type="entry name" value="RNaseH_sf"/>
</dbReference>
<dbReference type="GO" id="GO:0003676">
    <property type="term" value="F:nucleic acid binding"/>
    <property type="evidence" value="ECO:0007669"/>
    <property type="project" value="InterPro"/>
</dbReference>
<dbReference type="Gene3D" id="3.30.70.270">
    <property type="match status" value="2"/>
</dbReference>
<evidence type="ECO:0000256" key="2">
    <source>
        <dbReference type="SAM" id="MobiDB-lite"/>
    </source>
</evidence>
<keyword evidence="6" id="KW-1185">Reference proteome</keyword>
<protein>
    <recommendedName>
        <fullName evidence="7">Transposon Ty3-I Gag-Pol polyprotein</fullName>
    </recommendedName>
</protein>
<organism evidence="5 6">
    <name type="scientific">Vigna mungo</name>
    <name type="common">Black gram</name>
    <name type="synonym">Phaseolus mungo</name>
    <dbReference type="NCBI Taxonomy" id="3915"/>
    <lineage>
        <taxon>Eukaryota</taxon>
        <taxon>Viridiplantae</taxon>
        <taxon>Streptophyta</taxon>
        <taxon>Embryophyta</taxon>
        <taxon>Tracheophyta</taxon>
        <taxon>Spermatophyta</taxon>
        <taxon>Magnoliopsida</taxon>
        <taxon>eudicotyledons</taxon>
        <taxon>Gunneridae</taxon>
        <taxon>Pentapetalae</taxon>
        <taxon>rosids</taxon>
        <taxon>fabids</taxon>
        <taxon>Fabales</taxon>
        <taxon>Fabaceae</taxon>
        <taxon>Papilionoideae</taxon>
        <taxon>50 kb inversion clade</taxon>
        <taxon>NPAAA clade</taxon>
        <taxon>indigoferoid/millettioid clade</taxon>
        <taxon>Phaseoleae</taxon>
        <taxon>Vigna</taxon>
    </lineage>
</organism>
<dbReference type="InterPro" id="IPR043502">
    <property type="entry name" value="DNA/RNA_pol_sf"/>
</dbReference>
<feature type="region of interest" description="Disordered" evidence="2">
    <location>
        <begin position="739"/>
        <end position="763"/>
    </location>
</feature>
<dbReference type="InterPro" id="IPR041577">
    <property type="entry name" value="RT_RNaseH_2"/>
</dbReference>
<accession>A0AAQ3NAQ2</accession>
<gene>
    <name evidence="5" type="ORF">V8G54_018707</name>
</gene>
<dbReference type="InterPro" id="IPR012337">
    <property type="entry name" value="RNaseH-like_sf"/>
</dbReference>
<evidence type="ECO:0000259" key="3">
    <source>
        <dbReference type="Pfam" id="PF00078"/>
    </source>
</evidence>
<evidence type="ECO:0000259" key="4">
    <source>
        <dbReference type="Pfam" id="PF17919"/>
    </source>
</evidence>
<dbReference type="InterPro" id="IPR050951">
    <property type="entry name" value="Retrovirus_Pol_polyprotein"/>
</dbReference>
<sequence length="971" mass="108935">MLDLGFIKPSISPFSSPVLLVKKKDGTWHFCIDYRTLNAATVKDKFPISTVDELLDELGNATWVSKLDIFSGFHQILMFPSDCDKTAFLTHNDHFEFRVMPFGLCNAPSTFQATMNDLFRPHLLRYKLFLISQHPRQSSLFVASWGLTRFYRHFMKGYASIASALTDHLKRNNFLSQDNASQAFQHLKEALTNAPVLSLPCIDHTFIVQIDASSSGMGAVLSQNGHPIAYFSKQFCPKLQNSSTYIRELYAITSVYHSTPLAGHPGVARTFGKLAANFFWAKMHQGVYTFVTQCEICQQTKIPAQKPTGLLQPIPPPTKYWENLSLDFIVGLPSYQGNSTILVVVDRFSKAAHFGMLPRSFSASKPVLARAFPLKGYQFTNVNSLPSLGKFLPWAEWCLNSTINASIKMTPFEVVYGHSQDTNRHDLQFQPGDWVYVRLHPHRQVSVAGHYQGKLRKQFFGPFQGNPPTTSSKLPLEFNDNQPILEPIAILNTKLDSNLVLVQWRGLPPEDATWEPWGVMNEQFHLEDKVLLHPEGDERIIGFVQYSNPIDYAQDASIDRPKRVIRQPIYVRDFVTNFLLNIELKMCWCKHHSTCVCVVSAAIRWPVRGTITPALLVSKFYSSLAVDFGSVCVPVQHRILSFFAQFFNLTWTDSWNWHYEVRKSKRLVKEELGWLKKYISRFSDPFLLCPRCRRWPAAPLLKVSFQPVPLYFNGQSLVFVSHMCGVAVRHCPLPLATSRRPPSPAISGHRLQPPPSAPSPAVVSGHRLRPSSPVVVSATCATDAPTPSPTSTASVIFFSILEGLQGQLVVNTKELQNHYGAHYDLPLSRSVIGAPSFPPFVPLQAPSIRDDIPCSFVAFSHYRTHDFVAFSHYRPHQSVMAFPVNPSVSDGIPCSFVAFSHYRPHQSVMAFPVVLSLLATTDPISQPHQSVMAIPVVLMQAPSLLDGNPEPGVCHCSPLSKSSHLKFHGAI</sequence>
<dbReference type="GO" id="GO:0003824">
    <property type="term" value="F:catalytic activity"/>
    <property type="evidence" value="ECO:0007669"/>
    <property type="project" value="UniProtKB-KW"/>
</dbReference>
<reference evidence="5 6" key="1">
    <citation type="journal article" date="2023" name="Life. Sci Alliance">
        <title>Evolutionary insights into 3D genome organization and epigenetic landscape of Vigna mungo.</title>
        <authorList>
            <person name="Junaid A."/>
            <person name="Singh B."/>
            <person name="Bhatia S."/>
        </authorList>
    </citation>
    <scope>NUCLEOTIDE SEQUENCE [LARGE SCALE GENOMIC DNA]</scope>
    <source>
        <strain evidence="5">Urdbean</strain>
    </source>
</reference>
<dbReference type="SUPFAM" id="SSF56672">
    <property type="entry name" value="DNA/RNA polymerases"/>
    <property type="match status" value="1"/>
</dbReference>
<dbReference type="CDD" id="cd01647">
    <property type="entry name" value="RT_LTR"/>
    <property type="match status" value="1"/>
</dbReference>
<dbReference type="EMBL" id="CP144695">
    <property type="protein sequence ID" value="WVZ05361.1"/>
    <property type="molecule type" value="Genomic_DNA"/>
</dbReference>
<proteinExistence type="predicted"/>
<dbReference type="InterPro" id="IPR000477">
    <property type="entry name" value="RT_dom"/>
</dbReference>
<dbReference type="PANTHER" id="PTHR37984">
    <property type="entry name" value="PROTEIN CBG26694"/>
    <property type="match status" value="1"/>
</dbReference>
<dbReference type="Pfam" id="PF00078">
    <property type="entry name" value="RVT_1"/>
    <property type="match status" value="1"/>
</dbReference>
<name>A0AAQ3NAQ2_VIGMU</name>
<dbReference type="InterPro" id="IPR043128">
    <property type="entry name" value="Rev_trsase/Diguanyl_cyclase"/>
</dbReference>
<evidence type="ECO:0008006" key="7">
    <source>
        <dbReference type="Google" id="ProtNLM"/>
    </source>
</evidence>
<evidence type="ECO:0000256" key="1">
    <source>
        <dbReference type="ARBA" id="ARBA00023268"/>
    </source>
</evidence>
<feature type="domain" description="Reverse transcriptase/retrotransposon-derived protein RNase H-like" evidence="4">
    <location>
        <begin position="178"/>
        <end position="254"/>
    </location>
</feature>
<dbReference type="Gene3D" id="3.10.10.10">
    <property type="entry name" value="HIV Type 1 Reverse Transcriptase, subunit A, domain 1"/>
    <property type="match status" value="1"/>
</dbReference>
<evidence type="ECO:0000313" key="6">
    <source>
        <dbReference type="Proteomes" id="UP001374535"/>
    </source>
</evidence>
<dbReference type="Proteomes" id="UP001374535">
    <property type="component" value="Chromosome 6"/>
</dbReference>
<dbReference type="SUPFAM" id="SSF53098">
    <property type="entry name" value="Ribonuclease H-like"/>
    <property type="match status" value="1"/>
</dbReference>
<dbReference type="Gene3D" id="3.30.420.10">
    <property type="entry name" value="Ribonuclease H-like superfamily/Ribonuclease H"/>
    <property type="match status" value="1"/>
</dbReference>
<feature type="domain" description="Reverse transcriptase" evidence="3">
    <location>
        <begin position="21"/>
        <end position="128"/>
    </location>
</feature>
<keyword evidence="1" id="KW-0511">Multifunctional enzyme</keyword>